<evidence type="ECO:0000256" key="8">
    <source>
        <dbReference type="SAM" id="Phobius"/>
    </source>
</evidence>
<keyword evidence="7 8" id="KW-0472">Membrane</keyword>
<dbReference type="InterPro" id="IPR019388">
    <property type="entry name" value="FIT"/>
</dbReference>
<feature type="transmembrane region" description="Helical" evidence="8">
    <location>
        <begin position="117"/>
        <end position="135"/>
    </location>
</feature>
<dbReference type="GO" id="GO:0019915">
    <property type="term" value="P:lipid storage"/>
    <property type="evidence" value="ECO:0007669"/>
    <property type="project" value="InterPro"/>
</dbReference>
<keyword evidence="5 8" id="KW-1133">Transmembrane helix</keyword>
<organism evidence="9 10">
    <name type="scientific">Kluyveromyces dobzhanskii CBS 2104</name>
    <dbReference type="NCBI Taxonomy" id="1427455"/>
    <lineage>
        <taxon>Eukaryota</taxon>
        <taxon>Fungi</taxon>
        <taxon>Dikarya</taxon>
        <taxon>Ascomycota</taxon>
        <taxon>Saccharomycotina</taxon>
        <taxon>Saccharomycetes</taxon>
        <taxon>Saccharomycetales</taxon>
        <taxon>Saccharomycetaceae</taxon>
        <taxon>Kluyveromyces</taxon>
    </lineage>
</organism>
<evidence type="ECO:0000256" key="7">
    <source>
        <dbReference type="ARBA" id="ARBA00023136"/>
    </source>
</evidence>
<keyword evidence="4" id="KW-0256">Endoplasmic reticulum</keyword>
<accession>A0A0A8L4Y6</accession>
<feature type="transmembrane region" description="Helical" evidence="8">
    <location>
        <begin position="17"/>
        <end position="36"/>
    </location>
</feature>
<evidence type="ECO:0000256" key="3">
    <source>
        <dbReference type="ARBA" id="ARBA00022801"/>
    </source>
</evidence>
<comment type="subcellular location">
    <subcellularLocation>
        <location evidence="1">Endoplasmic reticulum membrane</location>
        <topology evidence="1">Multi-pass membrane protein</topology>
    </subcellularLocation>
</comment>
<dbReference type="PANTHER" id="PTHR23129:SF0">
    <property type="entry name" value="ACYL-COENZYME A DIPHOSPHATASE FITM2"/>
    <property type="match status" value="1"/>
</dbReference>
<gene>
    <name evidence="9" type="ORF">KLDO_g1595B</name>
</gene>
<protein>
    <submittedName>
        <fullName evidence="9">WGS project CCBQ000000000 data, contig 00009</fullName>
    </submittedName>
</protein>
<reference evidence="9 10" key="1">
    <citation type="submission" date="2014-03" db="EMBL/GenBank/DDBJ databases">
        <title>The genome of Kluyveromyces dobzhanskii.</title>
        <authorList>
            <person name="Nystedt B."/>
            <person name="Astrom S."/>
        </authorList>
    </citation>
    <scope>NUCLEOTIDE SEQUENCE [LARGE SCALE GENOMIC DNA]</scope>
    <source>
        <strain evidence="9 10">CBS 2104</strain>
    </source>
</reference>
<dbReference type="GO" id="GO:0005789">
    <property type="term" value="C:endoplasmic reticulum membrane"/>
    <property type="evidence" value="ECO:0007669"/>
    <property type="project" value="UniProtKB-SubCell"/>
</dbReference>
<dbReference type="GO" id="GO:0034389">
    <property type="term" value="P:lipid droplet organization"/>
    <property type="evidence" value="ECO:0007669"/>
    <property type="project" value="TreeGrafter"/>
</dbReference>
<evidence type="ECO:0000256" key="6">
    <source>
        <dbReference type="ARBA" id="ARBA00023098"/>
    </source>
</evidence>
<keyword evidence="3" id="KW-0378">Hydrolase</keyword>
<keyword evidence="6" id="KW-0443">Lipid metabolism</keyword>
<sequence length="267" mass="31037">MKVETIVLAKSPVPGDWWLYVYPSLVFFGYILSVLIGEDELERERKEWYWIGGRNVVNHVFAYDGKYLFDGLLGLLIILQVHARLAHEQSLLPTNVRDQENIGQDSKKQFGKVVRVYLVKLVFVYLILWACFLFIDHLFVWTGGRCDISDTKSAETCRSLHGKWAGGFDISGHFCFITNISLILWQELKLLLENANQHSITWNTPCLVYQWIILAVLLTWVNVLTITSIYYHTFLEKVLGCLFGYSCLLIIHYTLPRIKHVNKLLMY</sequence>
<dbReference type="Proteomes" id="UP000031516">
    <property type="component" value="Unassembled WGS sequence"/>
</dbReference>
<dbReference type="AlphaFoldDB" id="A0A0A8L4Y6"/>
<dbReference type="GO" id="GO:0010945">
    <property type="term" value="F:coenzyme A diphosphatase activity"/>
    <property type="evidence" value="ECO:0007669"/>
    <property type="project" value="InterPro"/>
</dbReference>
<evidence type="ECO:0000313" key="10">
    <source>
        <dbReference type="Proteomes" id="UP000031516"/>
    </source>
</evidence>
<keyword evidence="10" id="KW-1185">Reference proteome</keyword>
<proteinExistence type="predicted"/>
<dbReference type="OrthoDB" id="5579088at2759"/>
<dbReference type="EMBL" id="CCBQ010000022">
    <property type="protein sequence ID" value="CDO93294.1"/>
    <property type="molecule type" value="Genomic_DNA"/>
</dbReference>
<dbReference type="Pfam" id="PF10261">
    <property type="entry name" value="FIT"/>
    <property type="match status" value="1"/>
</dbReference>
<comment type="caution">
    <text evidence="9">The sequence shown here is derived from an EMBL/GenBank/DDBJ whole genome shotgun (WGS) entry which is preliminary data.</text>
</comment>
<evidence type="ECO:0000256" key="4">
    <source>
        <dbReference type="ARBA" id="ARBA00022824"/>
    </source>
</evidence>
<evidence type="ECO:0000256" key="1">
    <source>
        <dbReference type="ARBA" id="ARBA00004477"/>
    </source>
</evidence>
<evidence type="ECO:0000313" key="9">
    <source>
        <dbReference type="EMBL" id="CDO93294.1"/>
    </source>
</evidence>
<dbReference type="PANTHER" id="PTHR23129">
    <property type="entry name" value="ACYL-COENZYME A DIPHOSPHATASE FITM2"/>
    <property type="match status" value="1"/>
</dbReference>
<feature type="transmembrane region" description="Helical" evidence="8">
    <location>
        <begin position="206"/>
        <end position="231"/>
    </location>
</feature>
<evidence type="ECO:0000256" key="5">
    <source>
        <dbReference type="ARBA" id="ARBA00022989"/>
    </source>
</evidence>
<name>A0A0A8L4Y6_9SACH</name>
<keyword evidence="2 8" id="KW-0812">Transmembrane</keyword>
<evidence type="ECO:0000256" key="2">
    <source>
        <dbReference type="ARBA" id="ARBA00022692"/>
    </source>
</evidence>
<dbReference type="GO" id="GO:0008654">
    <property type="term" value="P:phospholipid biosynthetic process"/>
    <property type="evidence" value="ECO:0007669"/>
    <property type="project" value="TreeGrafter"/>
</dbReference>
<feature type="transmembrane region" description="Helical" evidence="8">
    <location>
        <begin position="237"/>
        <end position="255"/>
    </location>
</feature>